<feature type="compositionally biased region" description="Polar residues" evidence="6">
    <location>
        <begin position="403"/>
        <end position="416"/>
    </location>
</feature>
<feature type="region of interest" description="Disordered" evidence="6">
    <location>
        <begin position="1076"/>
        <end position="1115"/>
    </location>
</feature>
<comment type="caution">
    <text evidence="8">The sequence shown here is derived from an EMBL/GenBank/DDBJ whole genome shotgun (WGS) entry which is preliminary data.</text>
</comment>
<evidence type="ECO:0000256" key="6">
    <source>
        <dbReference type="SAM" id="MobiDB-lite"/>
    </source>
</evidence>
<dbReference type="Gene3D" id="6.10.140.2220">
    <property type="match status" value="1"/>
</dbReference>
<feature type="compositionally biased region" description="Polar residues" evidence="6">
    <location>
        <begin position="10"/>
        <end position="48"/>
    </location>
</feature>
<feature type="region of interest" description="Disordered" evidence="6">
    <location>
        <begin position="152"/>
        <end position="173"/>
    </location>
</feature>
<dbReference type="SUPFAM" id="SSF144232">
    <property type="entry name" value="HIT/MYND zinc finger-like"/>
    <property type="match status" value="1"/>
</dbReference>
<evidence type="ECO:0000256" key="2">
    <source>
        <dbReference type="ARBA" id="ARBA00022771"/>
    </source>
</evidence>
<feature type="region of interest" description="Disordered" evidence="6">
    <location>
        <begin position="801"/>
        <end position="878"/>
    </location>
</feature>
<keyword evidence="5" id="KW-0175">Coiled coil</keyword>
<keyword evidence="9" id="KW-1185">Reference proteome</keyword>
<organism evidence="8 9">
    <name type="scientific">Owenia fusiformis</name>
    <name type="common">Polychaete worm</name>
    <dbReference type="NCBI Taxonomy" id="6347"/>
    <lineage>
        <taxon>Eukaryota</taxon>
        <taxon>Metazoa</taxon>
        <taxon>Spiralia</taxon>
        <taxon>Lophotrochozoa</taxon>
        <taxon>Annelida</taxon>
        <taxon>Polychaeta</taxon>
        <taxon>Sedentaria</taxon>
        <taxon>Canalipalpata</taxon>
        <taxon>Sabellida</taxon>
        <taxon>Oweniida</taxon>
        <taxon>Oweniidae</taxon>
        <taxon>Owenia</taxon>
    </lineage>
</organism>
<dbReference type="PROSITE" id="PS50865">
    <property type="entry name" value="ZF_MYND_2"/>
    <property type="match status" value="1"/>
</dbReference>
<feature type="domain" description="MYND-type" evidence="7">
    <location>
        <begin position="2029"/>
        <end position="2067"/>
    </location>
</feature>
<keyword evidence="2 4" id="KW-0863">Zinc-finger</keyword>
<evidence type="ECO:0000259" key="7">
    <source>
        <dbReference type="PROSITE" id="PS50865"/>
    </source>
</evidence>
<feature type="region of interest" description="Disordered" evidence="6">
    <location>
        <begin position="1944"/>
        <end position="1991"/>
    </location>
</feature>
<gene>
    <name evidence="8" type="ORF">OFUS_LOCUS25886</name>
</gene>
<feature type="compositionally biased region" description="Polar residues" evidence="6">
    <location>
        <begin position="1632"/>
        <end position="1641"/>
    </location>
</feature>
<feature type="region of interest" description="Disordered" evidence="6">
    <location>
        <begin position="1794"/>
        <end position="1813"/>
    </location>
</feature>
<reference evidence="8" key="1">
    <citation type="submission" date="2022-03" db="EMBL/GenBank/DDBJ databases">
        <authorList>
            <person name="Martin C."/>
        </authorList>
    </citation>
    <scope>NUCLEOTIDE SEQUENCE</scope>
</reference>
<sequence>MDDEMPSGAKTPSTESMRDSSASPNGIKQSFKQYNGDNLKTERSQMNAQAVTYRPNSNTTIDDRDMSKTAESQKCFMNNKIPGHCSKLYKAKTVELATSESMENIQTVECVPSDDSQDKPMSNDINEARQTVVPCKTVNACQNEDACHVAENDEVETQTSQNSIATDDKPVDKAVSSINLDNVDSRLTKTSPCANPAHSLPQPCELGQGQNQPIQDSQLQGDVNLDSKMEKMSCQPETPQISQVESNTCQVEPIHCQVDKSVYNNVKLRDSNDIKGHEQENPVNAHCIHRSEEPVATTENMQENSSHGNIVHIDDNKHMEPGSHGNTNNDNVDVAKSKTATASHTEDIVDLGKIPQGSVQSSPRPQSSIPPRPMSAESNPSGPVHLELASVTARSSPGPLNLSVKSVKNGGATSTVRPKPLQKVQPQVQQTGIGEHLSQYTNDTLHHLKAQEKCFSPGAPIKPVRTHPDGTQPPPPIPHLIPIQDNLGSVKGQSFHNIHNQREYLKQPEIENSIAFPAGSSVQYQMPFRPQARFSRLPGDPKNWSKVAPSPDSIRSPPPPYHPLMGNLPDVPRQKDESCINPFEVPPRPTMTPQTSRHEYSAFHTPTVAVQERPTSATHPAAKYHVPMNQNQQVSPSPDPTVQHGVPNSQLRPMNRLEFLESEYERHQREIQIIQELTAKKEKEKEELVQKQTQMKMLLGSIEALRRQAYDITMDVPHDPVDPQSQRQTNNASIRPFVASMNVGSDPNIRPGNSRDINHMGLPKPLQTVGRKPFIGVEMDQKNQPQTKAVLNTKRMHSPEFKYSNQSSVHNNKHSSYTNPRPSSYGNTTPSTYLNTSPPIRRASTSPLYKSTSPAVHNNYTPSMKSAKVPPPAHNNTHQSNTLVNVDHRPPLAHSTPYMLSNNSSQKKEEYGNTKVSTCVQGPLHNTKLTSREHSDNESMIKNTAETNLHAEVNKCIENAIRNSFQEGPKPKSSELVVAKSPDVHSISTHSIQKIHNTVVTETLGPKIATHPKKKYTADYLQAEKAKLDTMVTSMTSSQVIFNTSFAQSSITSASSASDNISMTQNKANVSHDTVDKHINESPDNGTRSHNAKNDQSYTIERKENGAEGSETRAEKSETVDLVNCENVAVDEHTSSPVKLTLEKINDCSTAPSTGIGSTVSPTMTSVCILSSGNMPISQNSTIVTVSAFNGTPTSATVANVQPSKPDIVALTPDQNTSGQSAYVLPDLAGTTISNVSFQKVGRKTPELTSATPNVSLVSTSVSSNSGAAYSVAVDKVNSVTTDPTKPNSEPQYNVQHVPIHENKRSVDTNIENVAEQVHNKKKLPDMIDLTVVPSPKVNIKVPSEKCAQRRNSSQNITSMEHQQIQFNPANDMQRPRPRSHDENLVMLPRSEKNMRSNTDPNFMMTSSGEGLRMRAPIANNKGPRFLQSQVINMSPQRMPGPPRGQPLMQGHPSAVQMYAMPPSHPNLKRKFVDVIESQNCVNEKYFPMELTEAKRRKAEILEKQKVEAQKRKELQKQQQMMEHQKQHMMEQHKQQQMFEQQAQRMIEHHKQQVIEQKKQHLMEQQKMQHMKHMQTMENATKVNRPPQGMIQMVPISQKSSQMIPSQHHRFYTNELISPQSMPSPQPVIHMSQGSKSQAQPGTHPYFSQVPSQHGHMSPFGPTISTADGVIHSSQEVASNDSPTVMHGTGPPGMIHGPGPHGVMHGSGPQGNMHASRPHGFIHGPRPQGLMHSPGVQGVMHGPGPQGVMHSPGSQTVVQHSPTGMPQHVSPGRMNHMNQGQGYLQQQNLARSRGRPYPQHMQNGRDNDDLNGQPTPEKIMRGPHLMEMQQQPRTMLSPKKPTQVNLSSGYHHNNPRNMLSSEIIHEPMNQQVLDTRRELHQQMVLRQNQASFPNEGNRDIAKRHSTEDIPEAFILPQGGNKQRQQETYRQMLPTLPQMNQHWQTAPMQGFSPGKPQEHQQMLYKQQTSPRGYPQPNQGHPEGHHHRSHDKQEPAYLQRMIIPAEKLYTPKDGNLVLMSESDIVAGSKMCSICGREATFLCSGCKKMWYCSIKCQMAAWENTAQNAAN</sequence>
<evidence type="ECO:0000313" key="8">
    <source>
        <dbReference type="EMBL" id="CAH1802176.1"/>
    </source>
</evidence>
<evidence type="ECO:0000256" key="1">
    <source>
        <dbReference type="ARBA" id="ARBA00022723"/>
    </source>
</evidence>
<name>A0A8S4Q8U8_OWEFU</name>
<feature type="compositionally biased region" description="Polar residues" evidence="6">
    <location>
        <begin position="297"/>
        <end position="308"/>
    </location>
</feature>
<feature type="compositionally biased region" description="Polar residues" evidence="6">
    <location>
        <begin position="1082"/>
        <end position="1099"/>
    </location>
</feature>
<feature type="region of interest" description="Disordered" evidence="6">
    <location>
        <begin position="536"/>
        <end position="556"/>
    </location>
</feature>
<keyword evidence="3" id="KW-0862">Zinc</keyword>
<dbReference type="Proteomes" id="UP000749559">
    <property type="component" value="Unassembled WGS sequence"/>
</dbReference>
<feature type="region of interest" description="Disordered" evidence="6">
    <location>
        <begin position="1621"/>
        <end position="1643"/>
    </location>
</feature>
<dbReference type="EMBL" id="CAIIXF020000012">
    <property type="protein sequence ID" value="CAH1802176.1"/>
    <property type="molecule type" value="Genomic_DNA"/>
</dbReference>
<protein>
    <recommendedName>
        <fullName evidence="7">MYND-type domain-containing protein</fullName>
    </recommendedName>
</protein>
<feature type="compositionally biased region" description="Low complexity" evidence="6">
    <location>
        <begin position="355"/>
        <end position="367"/>
    </location>
</feature>
<keyword evidence="1" id="KW-0479">Metal-binding</keyword>
<evidence type="ECO:0000313" key="9">
    <source>
        <dbReference type="Proteomes" id="UP000749559"/>
    </source>
</evidence>
<evidence type="ECO:0000256" key="3">
    <source>
        <dbReference type="ARBA" id="ARBA00022833"/>
    </source>
</evidence>
<proteinExistence type="predicted"/>
<feature type="compositionally biased region" description="Polar residues" evidence="6">
    <location>
        <begin position="803"/>
        <end position="864"/>
    </location>
</feature>
<feature type="compositionally biased region" description="Basic and acidic residues" evidence="6">
    <location>
        <begin position="1100"/>
        <end position="1115"/>
    </location>
</feature>
<dbReference type="InterPro" id="IPR002893">
    <property type="entry name" value="Znf_MYND"/>
</dbReference>
<feature type="region of interest" description="Disordered" evidence="6">
    <location>
        <begin position="741"/>
        <end position="764"/>
    </location>
</feature>
<dbReference type="Pfam" id="PF01753">
    <property type="entry name" value="zf-MYND"/>
    <property type="match status" value="1"/>
</dbReference>
<feature type="coiled-coil region" evidence="5">
    <location>
        <begin position="1492"/>
        <end position="1560"/>
    </location>
</feature>
<dbReference type="OrthoDB" id="432970at2759"/>
<feature type="region of interest" description="Disordered" evidence="6">
    <location>
        <begin position="1"/>
        <end position="48"/>
    </location>
</feature>
<feature type="region of interest" description="Disordered" evidence="6">
    <location>
        <begin position="296"/>
        <end position="425"/>
    </location>
</feature>
<feature type="coiled-coil region" evidence="5">
    <location>
        <begin position="657"/>
        <end position="694"/>
    </location>
</feature>
<feature type="compositionally biased region" description="Polar residues" evidence="6">
    <location>
        <begin position="1958"/>
        <end position="1977"/>
    </location>
</feature>
<accession>A0A8S4Q8U8</accession>
<feature type="compositionally biased region" description="Basic and acidic residues" evidence="6">
    <location>
        <begin position="312"/>
        <end position="321"/>
    </location>
</feature>
<evidence type="ECO:0000256" key="4">
    <source>
        <dbReference type="PROSITE-ProRule" id="PRU00134"/>
    </source>
</evidence>
<evidence type="ECO:0000256" key="5">
    <source>
        <dbReference type="SAM" id="Coils"/>
    </source>
</evidence>
<dbReference type="GO" id="GO:0008270">
    <property type="term" value="F:zinc ion binding"/>
    <property type="evidence" value="ECO:0007669"/>
    <property type="project" value="UniProtKB-KW"/>
</dbReference>